<gene>
    <name evidence="2" type="ORF">SAMN05421753_10669</name>
</gene>
<reference evidence="3" key="1">
    <citation type="submission" date="2016-10" db="EMBL/GenBank/DDBJ databases">
        <authorList>
            <person name="Varghese N."/>
            <person name="Submissions S."/>
        </authorList>
    </citation>
    <scope>NUCLEOTIDE SEQUENCE [LARGE SCALE GENOMIC DNA]</scope>
    <source>
        <strain evidence="3">DSM 26348</strain>
    </source>
</reference>
<dbReference type="AlphaFoldDB" id="A0A1I3FXR2"/>
<dbReference type="Pfam" id="PF18780">
    <property type="entry name" value="HNH_repeat"/>
    <property type="match status" value="1"/>
</dbReference>
<keyword evidence="3" id="KW-1185">Reference proteome</keyword>
<feature type="region of interest" description="Disordered" evidence="1">
    <location>
        <begin position="1"/>
        <end position="28"/>
    </location>
</feature>
<name>A0A1I3FXR2_9PLAN</name>
<proteinExistence type="predicted"/>
<feature type="compositionally biased region" description="Polar residues" evidence="1">
    <location>
        <begin position="1"/>
        <end position="12"/>
    </location>
</feature>
<sequence>MRGQTSFSQPLSESPLARNRSPSSDPSLEVGVAEKADLTQSLIDYAAVFGDDISAELFRQVAYCTDEEIAEHFESWNALRQSAGLDPQFETTRRPSNHHTRAEILELLRQAVAVHGENISLQKFQTVTGLSERLIVSRFERWSELRLAAGLTPYAHVRLRHSDEELLADVHRIAQELGRAPRRIDYQKKGGKFSGPTFLRRFGSWEGVLAAYESFAASRS</sequence>
<evidence type="ECO:0000313" key="2">
    <source>
        <dbReference type="EMBL" id="SFI15701.1"/>
    </source>
</evidence>
<dbReference type="Proteomes" id="UP000199518">
    <property type="component" value="Unassembled WGS sequence"/>
</dbReference>
<dbReference type="InterPro" id="IPR041025">
    <property type="entry name" value="HNH_repeat"/>
</dbReference>
<evidence type="ECO:0000313" key="3">
    <source>
        <dbReference type="Proteomes" id="UP000199518"/>
    </source>
</evidence>
<accession>A0A1I3FXR2</accession>
<protein>
    <submittedName>
        <fullName evidence="2">Uncharacterized protein</fullName>
    </submittedName>
</protein>
<organism evidence="2 3">
    <name type="scientific">Planctomicrobium piriforme</name>
    <dbReference type="NCBI Taxonomy" id="1576369"/>
    <lineage>
        <taxon>Bacteria</taxon>
        <taxon>Pseudomonadati</taxon>
        <taxon>Planctomycetota</taxon>
        <taxon>Planctomycetia</taxon>
        <taxon>Planctomycetales</taxon>
        <taxon>Planctomycetaceae</taxon>
        <taxon>Planctomicrobium</taxon>
    </lineage>
</organism>
<evidence type="ECO:0000256" key="1">
    <source>
        <dbReference type="SAM" id="MobiDB-lite"/>
    </source>
</evidence>
<dbReference type="EMBL" id="FOQD01000006">
    <property type="protein sequence ID" value="SFI15701.1"/>
    <property type="molecule type" value="Genomic_DNA"/>
</dbReference>